<organism evidence="3 4">
    <name type="scientific">Cuscuta epithymum</name>
    <dbReference type="NCBI Taxonomy" id="186058"/>
    <lineage>
        <taxon>Eukaryota</taxon>
        <taxon>Viridiplantae</taxon>
        <taxon>Streptophyta</taxon>
        <taxon>Embryophyta</taxon>
        <taxon>Tracheophyta</taxon>
        <taxon>Spermatophyta</taxon>
        <taxon>Magnoliopsida</taxon>
        <taxon>eudicotyledons</taxon>
        <taxon>Gunneridae</taxon>
        <taxon>Pentapetalae</taxon>
        <taxon>asterids</taxon>
        <taxon>lamiids</taxon>
        <taxon>Solanales</taxon>
        <taxon>Convolvulaceae</taxon>
        <taxon>Cuscuteae</taxon>
        <taxon>Cuscuta</taxon>
        <taxon>Cuscuta subgen. Cuscuta</taxon>
    </lineage>
</organism>
<keyword evidence="1" id="KW-0175">Coiled coil</keyword>
<dbReference type="Proteomes" id="UP001152523">
    <property type="component" value="Unassembled WGS sequence"/>
</dbReference>
<gene>
    <name evidence="3" type="ORF">CEPIT_LOCUS10768</name>
</gene>
<feature type="compositionally biased region" description="Basic and acidic residues" evidence="2">
    <location>
        <begin position="312"/>
        <end position="329"/>
    </location>
</feature>
<accession>A0AAV0CZA3</accession>
<dbReference type="EMBL" id="CAMAPF010000061">
    <property type="protein sequence ID" value="CAH9089123.1"/>
    <property type="molecule type" value="Genomic_DNA"/>
</dbReference>
<sequence length="382" mass="43867">MLPLLHLNPLLSPLQHSAHSQASTQNIEQHSPTFILEPEDNEEDTTTLAGVFIKERRATTQFISRAEVRLHKRLIKMKKQLEERLDIRFGEIHSHIRKDSMIQQVFNAEQRALLKTRTSQQSALNTEIKQELDALKARNEDLERQILELQRQQKDQPTVAGPSDQVPSLTSPPPTLDQALKQVQEHEEYLLKLRNEEFPAMFKLSQKFLMDQQAHARAYEQLTKDVAHNFQVLQKATQDTFWKQGSDFQKLGQSLVATQDKLQRLENEVKDEVKTDLLDVNNHIKALSIEVYGLDPSRRQIEDPDSDPEIEALFKESETPADDAKKGERTTQAGSSSSRSAAAKKAAATRRKNKLYKEEAEIRRRKEEEAKAKEEAAKKKQE</sequence>
<evidence type="ECO:0000256" key="1">
    <source>
        <dbReference type="SAM" id="Coils"/>
    </source>
</evidence>
<name>A0AAV0CZA3_9ASTE</name>
<feature type="region of interest" description="Disordered" evidence="2">
    <location>
        <begin position="150"/>
        <end position="176"/>
    </location>
</feature>
<evidence type="ECO:0000313" key="4">
    <source>
        <dbReference type="Proteomes" id="UP001152523"/>
    </source>
</evidence>
<evidence type="ECO:0000256" key="2">
    <source>
        <dbReference type="SAM" id="MobiDB-lite"/>
    </source>
</evidence>
<feature type="region of interest" description="Disordered" evidence="2">
    <location>
        <begin position="298"/>
        <end position="382"/>
    </location>
</feature>
<feature type="coiled-coil region" evidence="1">
    <location>
        <begin position="248"/>
        <end position="275"/>
    </location>
</feature>
<keyword evidence="4" id="KW-1185">Reference proteome</keyword>
<feature type="compositionally biased region" description="Low complexity" evidence="2">
    <location>
        <begin position="330"/>
        <end position="346"/>
    </location>
</feature>
<feature type="compositionally biased region" description="Basic and acidic residues" evidence="2">
    <location>
        <begin position="355"/>
        <end position="382"/>
    </location>
</feature>
<evidence type="ECO:0000313" key="3">
    <source>
        <dbReference type="EMBL" id="CAH9089123.1"/>
    </source>
</evidence>
<protein>
    <submittedName>
        <fullName evidence="3">Uncharacterized protein</fullName>
    </submittedName>
</protein>
<reference evidence="3" key="1">
    <citation type="submission" date="2022-07" db="EMBL/GenBank/DDBJ databases">
        <authorList>
            <person name="Macas J."/>
            <person name="Novak P."/>
            <person name="Neumann P."/>
        </authorList>
    </citation>
    <scope>NUCLEOTIDE SEQUENCE</scope>
</reference>
<comment type="caution">
    <text evidence="3">The sequence shown here is derived from an EMBL/GenBank/DDBJ whole genome shotgun (WGS) entry which is preliminary data.</text>
</comment>
<dbReference type="AlphaFoldDB" id="A0AAV0CZA3"/>
<proteinExistence type="predicted"/>